<reference evidence="2" key="1">
    <citation type="journal article" date="2023" name="Insect Mol. Biol.">
        <title>Genome sequencing provides insights into the evolution of gene families encoding plant cell wall-degrading enzymes in longhorned beetles.</title>
        <authorList>
            <person name="Shin N.R."/>
            <person name="Okamura Y."/>
            <person name="Kirsch R."/>
            <person name="Pauchet Y."/>
        </authorList>
    </citation>
    <scope>NUCLEOTIDE SEQUENCE</scope>
    <source>
        <strain evidence="2">RBIC_L_NR</strain>
    </source>
</reference>
<evidence type="ECO:0000313" key="2">
    <source>
        <dbReference type="EMBL" id="KAJ8970044.1"/>
    </source>
</evidence>
<protein>
    <submittedName>
        <fullName evidence="2">Uncharacterized protein</fullName>
    </submittedName>
</protein>
<gene>
    <name evidence="2" type="ORF">NQ314_001473</name>
</gene>
<keyword evidence="1" id="KW-0472">Membrane</keyword>
<dbReference type="AlphaFoldDB" id="A0AAV8ZUG6"/>
<accession>A0AAV8ZUG6</accession>
<organism evidence="2 3">
    <name type="scientific">Rhamnusium bicolor</name>
    <dbReference type="NCBI Taxonomy" id="1586634"/>
    <lineage>
        <taxon>Eukaryota</taxon>
        <taxon>Metazoa</taxon>
        <taxon>Ecdysozoa</taxon>
        <taxon>Arthropoda</taxon>
        <taxon>Hexapoda</taxon>
        <taxon>Insecta</taxon>
        <taxon>Pterygota</taxon>
        <taxon>Neoptera</taxon>
        <taxon>Endopterygota</taxon>
        <taxon>Coleoptera</taxon>
        <taxon>Polyphaga</taxon>
        <taxon>Cucujiformia</taxon>
        <taxon>Chrysomeloidea</taxon>
        <taxon>Cerambycidae</taxon>
        <taxon>Lepturinae</taxon>
        <taxon>Rhagiini</taxon>
        <taxon>Rhamnusium</taxon>
    </lineage>
</organism>
<keyword evidence="3" id="KW-1185">Reference proteome</keyword>
<keyword evidence="1" id="KW-1133">Transmembrane helix</keyword>
<dbReference type="Proteomes" id="UP001162156">
    <property type="component" value="Unassembled WGS sequence"/>
</dbReference>
<keyword evidence="1" id="KW-0812">Transmembrane</keyword>
<feature type="transmembrane region" description="Helical" evidence="1">
    <location>
        <begin position="33"/>
        <end position="55"/>
    </location>
</feature>
<name>A0AAV8ZUG6_9CUCU</name>
<proteinExistence type="predicted"/>
<dbReference type="EMBL" id="JANEYF010000419">
    <property type="protein sequence ID" value="KAJ8970044.1"/>
    <property type="molecule type" value="Genomic_DNA"/>
</dbReference>
<sequence>MGVHHKRKLNAMIMVMALQTLGITLQLQANMPYIFYVTMKTFLVVLILLKFCQILTTSQKKLRYMDLELNQTVSKHIYLPNSLLILGRPDLHH</sequence>
<comment type="caution">
    <text evidence="2">The sequence shown here is derived from an EMBL/GenBank/DDBJ whole genome shotgun (WGS) entry which is preliminary data.</text>
</comment>
<feature type="transmembrane region" description="Helical" evidence="1">
    <location>
        <begin position="9"/>
        <end position="27"/>
    </location>
</feature>
<evidence type="ECO:0000313" key="3">
    <source>
        <dbReference type="Proteomes" id="UP001162156"/>
    </source>
</evidence>
<evidence type="ECO:0000256" key="1">
    <source>
        <dbReference type="SAM" id="Phobius"/>
    </source>
</evidence>